<dbReference type="PANTHER" id="PTHR12475:SF4">
    <property type="entry name" value="PROTEIN THEM6"/>
    <property type="match status" value="1"/>
</dbReference>
<sequence>MYPIIRVIKELIAHRNAAPISVTGTHTSTHRCWPQDIDYYFEMNNGRILTLLDLNRTVLAKRTGLLKVLRANNWGLTMAGVSVRYRRRIRPFEKFETKGRALCWDERFIYLEQVMIKANGETANQALYRSAVTGPNGIVPPALVLQQLGQDITTSPTPPEWVQNWIDADATRPWPPKILSEP</sequence>
<reference evidence="1 2" key="1">
    <citation type="submission" date="2015-04" db="EMBL/GenBank/DDBJ databases">
        <authorList>
            <person name="Syromyatnikov M.Y."/>
            <person name="Popov V.N."/>
        </authorList>
    </citation>
    <scope>NUCLEOTIDE SEQUENCE [LARGE SCALE GENOMIC DNA]</scope>
    <source>
        <strain evidence="1 2">CECT 5292</strain>
    </source>
</reference>
<keyword evidence="2" id="KW-1185">Reference proteome</keyword>
<organism evidence="1 2">
    <name type="scientific">Nereida ignava</name>
    <dbReference type="NCBI Taxonomy" id="282199"/>
    <lineage>
        <taxon>Bacteria</taxon>
        <taxon>Pseudomonadati</taxon>
        <taxon>Pseudomonadota</taxon>
        <taxon>Alphaproteobacteria</taxon>
        <taxon>Rhodobacterales</taxon>
        <taxon>Roseobacteraceae</taxon>
        <taxon>Nereida</taxon>
    </lineage>
</organism>
<evidence type="ECO:0008006" key="3">
    <source>
        <dbReference type="Google" id="ProtNLM"/>
    </source>
</evidence>
<dbReference type="OrthoDB" id="3727779at2"/>
<dbReference type="EMBL" id="CVQV01000005">
    <property type="protein sequence ID" value="CRK75235.1"/>
    <property type="molecule type" value="Genomic_DNA"/>
</dbReference>
<name>A0A0U1NKL6_9RHOB</name>
<protein>
    <recommendedName>
        <fullName evidence="3">Thioeseterase</fullName>
    </recommendedName>
</protein>
<dbReference type="Proteomes" id="UP000048949">
    <property type="component" value="Unassembled WGS sequence"/>
</dbReference>
<evidence type="ECO:0000313" key="2">
    <source>
        <dbReference type="Proteomes" id="UP000048949"/>
    </source>
</evidence>
<proteinExistence type="predicted"/>
<dbReference type="PANTHER" id="PTHR12475">
    <property type="match status" value="1"/>
</dbReference>
<dbReference type="STRING" id="282199.GCA_001049735_01277"/>
<dbReference type="InterPro" id="IPR029069">
    <property type="entry name" value="HotDog_dom_sf"/>
</dbReference>
<evidence type="ECO:0000313" key="1">
    <source>
        <dbReference type="EMBL" id="CRK75235.1"/>
    </source>
</evidence>
<dbReference type="SUPFAM" id="SSF54637">
    <property type="entry name" value="Thioesterase/thiol ester dehydrase-isomerase"/>
    <property type="match status" value="1"/>
</dbReference>
<dbReference type="Gene3D" id="3.10.129.10">
    <property type="entry name" value="Hotdog Thioesterase"/>
    <property type="match status" value="1"/>
</dbReference>
<dbReference type="AlphaFoldDB" id="A0A0U1NKL6"/>
<gene>
    <name evidence="1" type="ORF">NIG5292_01278</name>
</gene>
<dbReference type="RefSeq" id="WP_048598626.1">
    <property type="nucleotide sequence ID" value="NZ_CAXIAP010000093.1"/>
</dbReference>
<accession>A0A0U1NKL6</accession>
<dbReference type="CDD" id="cd00586">
    <property type="entry name" value="4HBT"/>
    <property type="match status" value="1"/>
</dbReference>
<dbReference type="InterPro" id="IPR051490">
    <property type="entry name" value="THEM6_lcsJ_thioesterase"/>
</dbReference>
<dbReference type="Pfam" id="PF13279">
    <property type="entry name" value="4HBT_2"/>
    <property type="match status" value="1"/>
</dbReference>